<feature type="coiled-coil region" evidence="6">
    <location>
        <begin position="2188"/>
        <end position="2218"/>
    </location>
</feature>
<feature type="region of interest" description="Disordered" evidence="7">
    <location>
        <begin position="564"/>
        <end position="721"/>
    </location>
</feature>
<dbReference type="InterPro" id="IPR046360">
    <property type="entry name" value="T-box_DNA-bd"/>
</dbReference>
<organism evidence="10 11">
    <name type="scientific">Pundamilia nyererei</name>
    <dbReference type="NCBI Taxonomy" id="303518"/>
    <lineage>
        <taxon>Eukaryota</taxon>
        <taxon>Metazoa</taxon>
        <taxon>Chordata</taxon>
        <taxon>Craniata</taxon>
        <taxon>Vertebrata</taxon>
        <taxon>Euteleostomi</taxon>
        <taxon>Actinopterygii</taxon>
        <taxon>Neopterygii</taxon>
        <taxon>Teleostei</taxon>
        <taxon>Neoteleostei</taxon>
        <taxon>Acanthomorphata</taxon>
        <taxon>Ovalentaria</taxon>
        <taxon>Cichlomorphae</taxon>
        <taxon>Cichliformes</taxon>
        <taxon>Cichlidae</taxon>
        <taxon>African cichlids</taxon>
        <taxon>Pseudocrenilabrinae</taxon>
        <taxon>Haplochromini</taxon>
        <taxon>Pundamilia</taxon>
    </lineage>
</organism>
<evidence type="ECO:0000313" key="10">
    <source>
        <dbReference type="Proteomes" id="UP000695023"/>
    </source>
</evidence>
<evidence type="ECO:0000259" key="8">
    <source>
        <dbReference type="PROSITE" id="PS50252"/>
    </source>
</evidence>
<dbReference type="SUPFAM" id="SSF47459">
    <property type="entry name" value="HLH, helix-loop-helix DNA-binding domain"/>
    <property type="match status" value="1"/>
</dbReference>
<feature type="compositionally biased region" description="Low complexity" evidence="7">
    <location>
        <begin position="17"/>
        <end position="30"/>
    </location>
</feature>
<keyword evidence="1" id="KW-0805">Transcription regulation</keyword>
<accession>A0A9Y6SJG2</accession>
<dbReference type="SMART" id="SM00353">
    <property type="entry name" value="HLH"/>
    <property type="match status" value="1"/>
</dbReference>
<feature type="compositionally biased region" description="Basic residues" evidence="7">
    <location>
        <begin position="1499"/>
        <end position="1510"/>
    </location>
</feature>
<feature type="region of interest" description="Disordered" evidence="7">
    <location>
        <begin position="1416"/>
        <end position="1540"/>
    </location>
</feature>
<dbReference type="CTD" id="569620"/>
<feature type="compositionally biased region" description="Basic residues" evidence="7">
    <location>
        <begin position="863"/>
        <end position="877"/>
    </location>
</feature>
<feature type="region of interest" description="Disordered" evidence="7">
    <location>
        <begin position="736"/>
        <end position="781"/>
    </location>
</feature>
<evidence type="ECO:0000256" key="1">
    <source>
        <dbReference type="ARBA" id="ARBA00023015"/>
    </source>
</evidence>
<feature type="region of interest" description="Disordered" evidence="7">
    <location>
        <begin position="1754"/>
        <end position="1787"/>
    </location>
</feature>
<feature type="region of interest" description="Disordered" evidence="7">
    <location>
        <begin position="419"/>
        <end position="477"/>
    </location>
</feature>
<evidence type="ECO:0000256" key="4">
    <source>
        <dbReference type="ARBA" id="ARBA00023242"/>
    </source>
</evidence>
<dbReference type="Gene3D" id="2.60.40.820">
    <property type="entry name" value="Transcription factor, T-box"/>
    <property type="match status" value="1"/>
</dbReference>
<comment type="subcellular location">
    <subcellularLocation>
        <location evidence="5">Nucleus</location>
    </subcellularLocation>
</comment>
<dbReference type="PROSITE" id="PS50252">
    <property type="entry name" value="TBOX_3"/>
    <property type="match status" value="1"/>
</dbReference>
<feature type="region of interest" description="Disordered" evidence="7">
    <location>
        <begin position="2376"/>
        <end position="2492"/>
    </location>
</feature>
<feature type="compositionally biased region" description="Polar residues" evidence="7">
    <location>
        <begin position="1234"/>
        <end position="1244"/>
    </location>
</feature>
<feature type="region of interest" description="Disordered" evidence="7">
    <location>
        <begin position="1"/>
        <end position="74"/>
    </location>
</feature>
<feature type="domain" description="T-box" evidence="8">
    <location>
        <begin position="83"/>
        <end position="264"/>
    </location>
</feature>
<feature type="compositionally biased region" description="Low complexity" evidence="7">
    <location>
        <begin position="1756"/>
        <end position="1787"/>
    </location>
</feature>
<feature type="region of interest" description="Disordered" evidence="7">
    <location>
        <begin position="2585"/>
        <end position="2659"/>
    </location>
</feature>
<feature type="coiled-coil region" evidence="6">
    <location>
        <begin position="2325"/>
        <end position="2352"/>
    </location>
</feature>
<feature type="compositionally biased region" description="Basic and acidic residues" evidence="7">
    <location>
        <begin position="1430"/>
        <end position="1443"/>
    </location>
</feature>
<feature type="compositionally biased region" description="Polar residues" evidence="7">
    <location>
        <begin position="2418"/>
        <end position="2428"/>
    </location>
</feature>
<feature type="compositionally biased region" description="Low complexity" evidence="7">
    <location>
        <begin position="2113"/>
        <end position="2130"/>
    </location>
</feature>
<feature type="compositionally biased region" description="Basic residues" evidence="7">
    <location>
        <begin position="1468"/>
        <end position="1478"/>
    </location>
</feature>
<feature type="compositionally biased region" description="Basic and acidic residues" evidence="7">
    <location>
        <begin position="50"/>
        <end position="66"/>
    </location>
</feature>
<feature type="region of interest" description="Disordered" evidence="7">
    <location>
        <begin position="266"/>
        <end position="287"/>
    </location>
</feature>
<dbReference type="SMART" id="SM00425">
    <property type="entry name" value="TBOX"/>
    <property type="match status" value="1"/>
</dbReference>
<feature type="region of interest" description="Disordered" evidence="7">
    <location>
        <begin position="1064"/>
        <end position="1087"/>
    </location>
</feature>
<feature type="region of interest" description="Disordered" evidence="7">
    <location>
        <begin position="2741"/>
        <end position="2772"/>
    </location>
</feature>
<feature type="region of interest" description="Disordered" evidence="7">
    <location>
        <begin position="919"/>
        <end position="963"/>
    </location>
</feature>
<dbReference type="GO" id="GO:0000785">
    <property type="term" value="C:chromatin"/>
    <property type="evidence" value="ECO:0007669"/>
    <property type="project" value="TreeGrafter"/>
</dbReference>
<dbReference type="PANTHER" id="PTHR11267">
    <property type="entry name" value="T-BOX PROTEIN-RELATED"/>
    <property type="match status" value="1"/>
</dbReference>
<reference evidence="11" key="1">
    <citation type="submission" date="2025-08" db="UniProtKB">
        <authorList>
            <consortium name="RefSeq"/>
        </authorList>
    </citation>
    <scope>IDENTIFICATION</scope>
</reference>
<dbReference type="PRINTS" id="PR00937">
    <property type="entry name" value="TBOX"/>
</dbReference>
<feature type="region of interest" description="Disordered" evidence="7">
    <location>
        <begin position="1923"/>
        <end position="1958"/>
    </location>
</feature>
<protein>
    <submittedName>
        <fullName evidence="11">MAX dimerization protein MGA a</fullName>
    </submittedName>
</protein>
<feature type="domain" description="BHLH" evidence="9">
    <location>
        <begin position="2148"/>
        <end position="2198"/>
    </location>
</feature>
<feature type="compositionally biased region" description="Low complexity" evidence="7">
    <location>
        <begin position="1800"/>
        <end position="1840"/>
    </location>
</feature>
<feature type="compositionally biased region" description="Basic and acidic residues" evidence="7">
    <location>
        <begin position="1484"/>
        <end position="1498"/>
    </location>
</feature>
<evidence type="ECO:0000256" key="7">
    <source>
        <dbReference type="SAM" id="MobiDB-lite"/>
    </source>
</evidence>
<dbReference type="Pfam" id="PF16059">
    <property type="entry name" value="MGA_dom"/>
    <property type="match status" value="1"/>
</dbReference>
<feature type="compositionally biased region" description="Polar residues" evidence="7">
    <location>
        <begin position="1925"/>
        <end position="1937"/>
    </location>
</feature>
<keyword evidence="6" id="KW-0175">Coiled coil</keyword>
<evidence type="ECO:0000313" key="11">
    <source>
        <dbReference type="RefSeq" id="XP_013771037.1"/>
    </source>
</evidence>
<feature type="region of interest" description="Disordered" evidence="7">
    <location>
        <begin position="2113"/>
        <end position="2144"/>
    </location>
</feature>
<dbReference type="InterPro" id="IPR032060">
    <property type="entry name" value="MGA_dom"/>
</dbReference>
<dbReference type="Gene3D" id="4.10.280.10">
    <property type="entry name" value="Helix-loop-helix DNA-binding domain"/>
    <property type="match status" value="1"/>
</dbReference>
<feature type="compositionally biased region" description="Polar residues" evidence="7">
    <location>
        <begin position="2461"/>
        <end position="2472"/>
    </location>
</feature>
<dbReference type="GO" id="GO:0045893">
    <property type="term" value="P:positive regulation of DNA-templated transcription"/>
    <property type="evidence" value="ECO:0007669"/>
    <property type="project" value="InterPro"/>
</dbReference>
<evidence type="ECO:0000256" key="3">
    <source>
        <dbReference type="ARBA" id="ARBA00023163"/>
    </source>
</evidence>
<feature type="compositionally biased region" description="Basic residues" evidence="7">
    <location>
        <begin position="1176"/>
        <end position="1187"/>
    </location>
</feature>
<feature type="compositionally biased region" description="Low complexity" evidence="7">
    <location>
        <begin position="1389"/>
        <end position="1398"/>
    </location>
</feature>
<dbReference type="GO" id="GO:0046983">
    <property type="term" value="F:protein dimerization activity"/>
    <property type="evidence" value="ECO:0007669"/>
    <property type="project" value="InterPro"/>
</dbReference>
<dbReference type="Pfam" id="PF00907">
    <property type="entry name" value="T-box"/>
    <property type="match status" value="1"/>
</dbReference>
<feature type="region of interest" description="Disordered" evidence="7">
    <location>
        <begin position="303"/>
        <end position="344"/>
    </location>
</feature>
<dbReference type="SUPFAM" id="SSF49417">
    <property type="entry name" value="p53-like transcription factors"/>
    <property type="match status" value="1"/>
</dbReference>
<gene>
    <name evidence="11" type="primary">mgaa</name>
</gene>
<feature type="region of interest" description="Disordered" evidence="7">
    <location>
        <begin position="1800"/>
        <end position="1855"/>
    </location>
</feature>
<keyword evidence="2 5" id="KW-0238">DNA-binding</keyword>
<feature type="compositionally biased region" description="Low complexity" evidence="7">
    <location>
        <begin position="569"/>
        <end position="583"/>
    </location>
</feature>
<dbReference type="GO" id="GO:0001708">
    <property type="term" value="P:cell fate specification"/>
    <property type="evidence" value="ECO:0007669"/>
    <property type="project" value="TreeGrafter"/>
</dbReference>
<dbReference type="InterPro" id="IPR011598">
    <property type="entry name" value="bHLH_dom"/>
</dbReference>
<sequence length="2788" mass="300659">MASKKKQKNMVFHQERATTPATATAASSPPLSWCVTPKPGKASEGGVEQAVRRGTEQKHPASEKPQSDTLPPENTCGGITVTLENHSMWNVFFRCGTEMILTEQGSRMFPYCRFRISGLQPSRRYTLMMDVQPLDNSHYRWTGKNWQADGKGTRHAKSQPFAHLESPATGQHWMQSPVSFYRMKLTNNISDRDGNTILHPMHRYLPRLHVVQTDKAAKDIKLSDPGVITFSFPQTEFMAVTAYQNARFVQLKVNYNPFTKGLKEDGSGSWGGKLKANSGDPFHKQGGFAEQFPVKESLRSLLASHKPRASKSVESKPSVPGDLKDSSTTNRDPPAAMPPGQILGSVSRPAQKLFSELIREAHVSLQRCNLEQLGINHSASLRAEQTNTKNSSVKAKGREALKDSTCVKAPPRKCEIRGTIKDDGQSLNSLNCNDGVGRGGPGRAAPEVSQNSFEDLEHRPNPDATTETATKQHKRPARLPLPALALFLRQHSKKTKNKPDSLAPAAPPERLSVLASSAASFAHPLWEGTAGAAYPSKDLGSLKPDLTTSGCTDPLADMVFNVSGQTVSPQQPGPAAAAHLLGPRTDNRSALVSESPGPEPRGPDSTQVLPGLNQPFCSLGASLTTSSLPPNAPPPLHTVLCSPNSPQTPPESSTPPLDSPTLRSSLPDPECSSFGYEPMSPASSPEPLPHLPASIALELDSAASEECDAAGPPEDSQDTEDPSVFKWHTVLPPPESFVDTSFTTFQPPPQTLPEDPEPQSPNTSMPAPDPPASFPESEQSLPFPAELSPLALQLPLSPTFSSIDGDGLSPTPSLADLVQFLSNDVDLGMGVEFSNTEAAAVPCLPVTETHEPSQQVHPLPARKPCKRKKKEVRQRRLGKSEVEQEVDDSTYRCMQPNLEEVEEQLFISFTSKEALKLHLADSSDRPAPRPTPDGQRTADSPEGGDRLDISDEQSSDLNPSKPKAESLAEMIASFQKILLRDLKLMKHRQVIHPVLQEVGLKMNLLDPSLAIDLQYLGVRLPFPLPGASMEPLSTSQGVSAAFVSRTGKTTDVTQIKGWRAKFTLSETPPTPSACRPEAGSSSEPQKKNLSAFCSDMLDEYLESEGKLIDERAASFSQPPVEPLVYELPTRSTSYVRTLDHVLKKQTADPASSDLISGFIPPSKRPRFKEPKPGRRGERKQKGSKQSKLRPEPAASLGPEPSQLEPQQPVGHAPSAPPSRPDSNPIKRRRRLKPRTSSQTLSPSRATVPPSVMSRDLAPLESDSELGGGQSEDGGRSRRQPMTRALQKQKVLEDGAVWEGLRRTSITTERAAIALTSLFTQTGFVSENPTAPIQLSRRRAPPCLNEFCRLGCVCLGLSRDSRISHCGRPACMFGCSCLKQKVVLLKNLDGSDSSPSSHHGSTKKKRRMKMAYVLKEADSVSQPAERVQTLWRRDLGRSDPEPVRMPEAAPQTRPAKVREDHRSCARVRGYSRKIRKQKVKPTPSVHREATKGTVRPDRPKPHKVKKLKKTSKPPAGEALQAPTPSEPPPSPPAEPTPKPSKRLFIRADFKWKSEADRTLVLMELCEAMAQNRLDRPFWIKNFLIHPTGQSVEGSGAERCIQYHVKISRSALKARKSTAPRRQVDAAWVGRKVEPLKERNMKKEHRMQEAEPVEDWQREVEEDDITEEDGFTDQQVDDWTESSGQEVTSEAKVNMALPFLTGISPAGFLSANRKAPGGTDQPIKVNGKLYPLAKIQLGRMGALHPANRLAAYLTGRVSSSRQQQPSLRPPSSSSARRSGPTPLDVSSASSVVSDLAVTTTSAAATTASPTVTTTASSSVTPPGAVPPLTLLTSITESLSSSSPAPPVNPSPGTATPKAPQVVLIKVPPPPGTVPVVAPRPPGPAPGSQRMLLKPVQMVSGVQFYRRPDGKLVKLVPVSQLRAVMPTSPAQTGPSSSSLLSPVAHTVSPQAPPLPSSPSLSSGFLSQKGTCTFKILPADSSLDPIIVTCAKAPPKTPTKVLTVPGSFTLLQTHPSNPPMTPVKLLSLKAPVPHGAEKGVEGATASVVTTGAGGLIFKCTPPQISPTIQIPSEGNPTSPLSLGLKVMPAPPPGPEPEAAQDPVELDIICVDEKPHVTTETQSLEVTSSSETENSSDFRESESDDERAPLANNTRLLHTALERLRRVRLRELLERLRRTVGQSGEKTSKVSTLKTAVEVIQELRRKESQLKRKKRRLRRRRDEYLWSVAPSADPIKPTAAVMAAAPELLDEPTVISSDEERVVVTDSDVEQEDDEGWGVATETVGVNSWLARKRRSSELKEVTAPRAGSALLAALRSATSSSDSPQELLLEQARHEIEALQSEMEDLKSLRTSLTQQRDGHVRDICSRTGKSERRILRKLQQFSSEQERRQAPNQVTAGCGTSAPPPAGSDGCGAGDEVDNIIATTAAQQKSTDAPPTSVSAPPTPTPVQVSSAHNAPVDTKRSRTIPNILSRSKTQAPPPSVITKAAEGNPPGDPSSFQSLVPADLLSVVGAPLPRQPVLTLNAVRAGSMVLQPAPSPGLASVTLNIPTLTSQQIHLTPLLCPPTRPLAVTNLTGSSLSGVLKLIQTNTQQQAPPPTHQLLPGLPAPPLEVCDASSKSSDRIIHQDQTPPLGEVTPASWSYCSSDSQTEEREAKHESRGENKSLPSLLDEFVFLNQQVEKNQDAAAVDGADEEGHTHSPWMLQLDSDSDTDGVGPNLNTETMLTTSGSPKGGVLAPPPLLQMKVGGAKVASPGNREREGTVAGGEEGQGHRGVAWRPMPRLVPLGLRGNAPS</sequence>
<dbReference type="GO" id="GO:0005634">
    <property type="term" value="C:nucleus"/>
    <property type="evidence" value="ECO:0007669"/>
    <property type="project" value="UniProtKB-SubCell"/>
</dbReference>
<dbReference type="PANTHER" id="PTHR11267:SF32">
    <property type="entry name" value="MAX GENE-ASSOCIATED PROTEIN"/>
    <property type="match status" value="1"/>
</dbReference>
<feature type="compositionally biased region" description="Low complexity" evidence="7">
    <location>
        <begin position="2430"/>
        <end position="2449"/>
    </location>
</feature>
<feature type="compositionally biased region" description="Basic and acidic residues" evidence="7">
    <location>
        <begin position="2644"/>
        <end position="2657"/>
    </location>
</feature>
<evidence type="ECO:0000256" key="2">
    <source>
        <dbReference type="ARBA" id="ARBA00023125"/>
    </source>
</evidence>
<feature type="compositionally biased region" description="Pro residues" evidence="7">
    <location>
        <begin position="1523"/>
        <end position="1537"/>
    </location>
</feature>
<dbReference type="Proteomes" id="UP000695023">
    <property type="component" value="Unplaced"/>
</dbReference>
<dbReference type="RefSeq" id="XP_013771037.1">
    <property type="nucleotide sequence ID" value="XM_013915583.1"/>
</dbReference>
<dbReference type="Pfam" id="PF00010">
    <property type="entry name" value="HLH"/>
    <property type="match status" value="1"/>
</dbReference>
<feature type="region of interest" description="Disordered" evidence="7">
    <location>
        <begin position="849"/>
        <end position="889"/>
    </location>
</feature>
<dbReference type="PROSITE" id="PS50888">
    <property type="entry name" value="BHLH"/>
    <property type="match status" value="1"/>
</dbReference>
<feature type="compositionally biased region" description="Polar residues" evidence="7">
    <location>
        <begin position="2633"/>
        <end position="2642"/>
    </location>
</feature>
<dbReference type="InterPro" id="IPR008967">
    <property type="entry name" value="p53-like_TF_DNA-bd_sf"/>
</dbReference>
<evidence type="ECO:0000259" key="9">
    <source>
        <dbReference type="PROSITE" id="PS50888"/>
    </source>
</evidence>
<feature type="region of interest" description="Disordered" evidence="7">
    <location>
        <begin position="1387"/>
        <end position="1406"/>
    </location>
</feature>
<keyword evidence="4 5" id="KW-0539">Nucleus</keyword>
<keyword evidence="3" id="KW-0804">Transcription</keyword>
<dbReference type="InterPro" id="IPR036960">
    <property type="entry name" value="T-box_sf"/>
</dbReference>
<dbReference type="CDD" id="cd20195">
    <property type="entry name" value="T-box_MGA-like"/>
    <property type="match status" value="1"/>
</dbReference>
<evidence type="ECO:0000256" key="5">
    <source>
        <dbReference type="PROSITE-ProRule" id="PRU00201"/>
    </source>
</evidence>
<dbReference type="GO" id="GO:0000978">
    <property type="term" value="F:RNA polymerase II cis-regulatory region sequence-specific DNA binding"/>
    <property type="evidence" value="ECO:0007669"/>
    <property type="project" value="InterPro"/>
</dbReference>
<dbReference type="InterPro" id="IPR036638">
    <property type="entry name" value="HLH_DNA-bd_sf"/>
</dbReference>
<comment type="caution">
    <text evidence="5">Lacks conserved residue(s) required for the propagation of feature annotation.</text>
</comment>
<feature type="region of interest" description="Disordered" evidence="7">
    <location>
        <begin position="1144"/>
        <end position="1285"/>
    </location>
</feature>
<name>A0A9Y6SJG2_9CICH</name>
<dbReference type="GO" id="GO:0000981">
    <property type="term" value="F:DNA-binding transcription factor activity, RNA polymerase II-specific"/>
    <property type="evidence" value="ECO:0007669"/>
    <property type="project" value="TreeGrafter"/>
</dbReference>
<dbReference type="InterPro" id="IPR001699">
    <property type="entry name" value="TF_T-box"/>
</dbReference>
<proteinExistence type="predicted"/>
<evidence type="ECO:0000256" key="6">
    <source>
        <dbReference type="SAM" id="Coils"/>
    </source>
</evidence>
<keyword evidence="10" id="KW-1185">Reference proteome</keyword>